<evidence type="ECO:0000313" key="1">
    <source>
        <dbReference type="EMBL" id="RDX92876.1"/>
    </source>
</evidence>
<name>A0A371GQW6_MUCPR</name>
<dbReference type="AlphaFoldDB" id="A0A371GQW6"/>
<dbReference type="OrthoDB" id="1928766at2759"/>
<dbReference type="EMBL" id="QJKJ01004754">
    <property type="protein sequence ID" value="RDX92876.1"/>
    <property type="molecule type" value="Genomic_DNA"/>
</dbReference>
<comment type="caution">
    <text evidence="1">The sequence shown here is derived from an EMBL/GenBank/DDBJ whole genome shotgun (WGS) entry which is preliminary data.</text>
</comment>
<organism evidence="1 2">
    <name type="scientific">Mucuna pruriens</name>
    <name type="common">Velvet bean</name>
    <name type="synonym">Dolichos pruriens</name>
    <dbReference type="NCBI Taxonomy" id="157652"/>
    <lineage>
        <taxon>Eukaryota</taxon>
        <taxon>Viridiplantae</taxon>
        <taxon>Streptophyta</taxon>
        <taxon>Embryophyta</taxon>
        <taxon>Tracheophyta</taxon>
        <taxon>Spermatophyta</taxon>
        <taxon>Magnoliopsida</taxon>
        <taxon>eudicotyledons</taxon>
        <taxon>Gunneridae</taxon>
        <taxon>Pentapetalae</taxon>
        <taxon>rosids</taxon>
        <taxon>fabids</taxon>
        <taxon>Fabales</taxon>
        <taxon>Fabaceae</taxon>
        <taxon>Papilionoideae</taxon>
        <taxon>50 kb inversion clade</taxon>
        <taxon>NPAAA clade</taxon>
        <taxon>indigoferoid/millettioid clade</taxon>
        <taxon>Phaseoleae</taxon>
        <taxon>Mucuna</taxon>
    </lineage>
</organism>
<feature type="non-terminal residue" evidence="1">
    <location>
        <position position="1"/>
    </location>
</feature>
<keyword evidence="2" id="KW-1185">Reference proteome</keyword>
<protein>
    <submittedName>
        <fullName evidence="1">Uncharacterized protein</fullName>
    </submittedName>
</protein>
<gene>
    <name evidence="1" type="ORF">CR513_24939</name>
</gene>
<reference evidence="1" key="1">
    <citation type="submission" date="2018-05" db="EMBL/GenBank/DDBJ databases">
        <title>Draft genome of Mucuna pruriens seed.</title>
        <authorList>
            <person name="Nnadi N.E."/>
            <person name="Vos R."/>
            <person name="Hasami M.H."/>
            <person name="Devisetty U.K."/>
            <person name="Aguiy J.C."/>
        </authorList>
    </citation>
    <scope>NUCLEOTIDE SEQUENCE [LARGE SCALE GENOMIC DNA]</scope>
    <source>
        <strain evidence="1">JCA_2017</strain>
    </source>
</reference>
<accession>A0A371GQW6</accession>
<sequence>MVSGGGMSTKMMASKRISVRLDAKIVTIKFIIVNAWASYNMILGRLALTRLQEIMSTPHLCMKYLVQGGRTDEQEDEWPNPYPLLRFRSMLESRGSTNRPKSVRKNEDWGALKFKMERQLIRFLLKNRDVFTWSPEDMPGIDPNFLYHHLSFAPRTCPMSQKKRNLEEEKRIEAKEETSKLLATHFIREV</sequence>
<dbReference type="Proteomes" id="UP000257109">
    <property type="component" value="Unassembled WGS sequence"/>
</dbReference>
<proteinExistence type="predicted"/>
<evidence type="ECO:0000313" key="2">
    <source>
        <dbReference type="Proteomes" id="UP000257109"/>
    </source>
</evidence>